<keyword evidence="4" id="KW-1185">Reference proteome</keyword>
<protein>
    <recommendedName>
        <fullName evidence="2">ATP-grasp domain-containing protein</fullName>
    </recommendedName>
</protein>
<dbReference type="AlphaFoldDB" id="A0A9D4JMK3"/>
<keyword evidence="1" id="KW-0547">Nucleotide-binding</keyword>
<keyword evidence="1" id="KW-0067">ATP-binding</keyword>
<comment type="caution">
    <text evidence="3">The sequence shown here is derived from an EMBL/GenBank/DDBJ whole genome shotgun (WGS) entry which is preliminary data.</text>
</comment>
<dbReference type="EMBL" id="JAIWYP010000006">
    <property type="protein sequence ID" value="KAH3812962.1"/>
    <property type="molecule type" value="Genomic_DNA"/>
</dbReference>
<feature type="domain" description="ATP-grasp" evidence="2">
    <location>
        <begin position="66"/>
        <end position="119"/>
    </location>
</feature>
<dbReference type="GO" id="GO:0047730">
    <property type="term" value="F:carnosine synthase activity"/>
    <property type="evidence" value="ECO:0007669"/>
    <property type="project" value="InterPro"/>
</dbReference>
<organism evidence="3 4">
    <name type="scientific">Dreissena polymorpha</name>
    <name type="common">Zebra mussel</name>
    <name type="synonym">Mytilus polymorpha</name>
    <dbReference type="NCBI Taxonomy" id="45954"/>
    <lineage>
        <taxon>Eukaryota</taxon>
        <taxon>Metazoa</taxon>
        <taxon>Spiralia</taxon>
        <taxon>Lophotrochozoa</taxon>
        <taxon>Mollusca</taxon>
        <taxon>Bivalvia</taxon>
        <taxon>Autobranchia</taxon>
        <taxon>Heteroconchia</taxon>
        <taxon>Euheterodonta</taxon>
        <taxon>Imparidentia</taxon>
        <taxon>Neoheterodontei</taxon>
        <taxon>Myida</taxon>
        <taxon>Dreissenoidea</taxon>
        <taxon>Dreissenidae</taxon>
        <taxon>Dreissena</taxon>
    </lineage>
</organism>
<accession>A0A9D4JMK3</accession>
<dbReference type="SUPFAM" id="SSF56059">
    <property type="entry name" value="Glutathione synthetase ATP-binding domain-like"/>
    <property type="match status" value="1"/>
</dbReference>
<evidence type="ECO:0000256" key="1">
    <source>
        <dbReference type="PROSITE-ProRule" id="PRU00409"/>
    </source>
</evidence>
<gene>
    <name evidence="3" type="ORF">DPMN_141405</name>
</gene>
<dbReference type="GO" id="GO:0046872">
    <property type="term" value="F:metal ion binding"/>
    <property type="evidence" value="ECO:0007669"/>
    <property type="project" value="InterPro"/>
</dbReference>
<reference evidence="3" key="1">
    <citation type="journal article" date="2019" name="bioRxiv">
        <title>The Genome of the Zebra Mussel, Dreissena polymorpha: A Resource for Invasive Species Research.</title>
        <authorList>
            <person name="McCartney M.A."/>
            <person name="Auch B."/>
            <person name="Kono T."/>
            <person name="Mallez S."/>
            <person name="Zhang Y."/>
            <person name="Obille A."/>
            <person name="Becker A."/>
            <person name="Abrahante J.E."/>
            <person name="Garbe J."/>
            <person name="Badalamenti J.P."/>
            <person name="Herman A."/>
            <person name="Mangelson H."/>
            <person name="Liachko I."/>
            <person name="Sullivan S."/>
            <person name="Sone E.D."/>
            <person name="Koren S."/>
            <person name="Silverstein K.A.T."/>
            <person name="Beckman K.B."/>
            <person name="Gohl D.M."/>
        </authorList>
    </citation>
    <scope>NUCLEOTIDE SEQUENCE</scope>
    <source>
        <strain evidence="3">Duluth1</strain>
        <tissue evidence="3">Whole animal</tissue>
    </source>
</reference>
<dbReference type="InterPro" id="IPR011761">
    <property type="entry name" value="ATP-grasp"/>
</dbReference>
<dbReference type="PANTHER" id="PTHR48066">
    <property type="entry name" value="CARNOSINE SYNTHASE 1"/>
    <property type="match status" value="1"/>
</dbReference>
<evidence type="ECO:0000313" key="3">
    <source>
        <dbReference type="EMBL" id="KAH3812962.1"/>
    </source>
</evidence>
<sequence length="219" mass="24760">MEFYGGTEHDVDVVIYGNKLVGAFISENGPTNFPSFRETSATTPSLLPPDRQAQLIVAAFKCCVDIGLSDGIFNVEMKMTASGPKLIEINGRMGDAFLRKWVRRLYGVDLAMCAFMISCDIKPFVPKFQPYERLMGVMLLPSLHSHLVNDSHFRERIKCLQDNGDVLFYMMQEDNLYGSLGVSGTDPDVCREKLLALCNEFGIESDTYKVSNFVRYFRY</sequence>
<evidence type="ECO:0000259" key="2">
    <source>
        <dbReference type="PROSITE" id="PS50975"/>
    </source>
</evidence>
<dbReference type="Proteomes" id="UP000828390">
    <property type="component" value="Unassembled WGS sequence"/>
</dbReference>
<proteinExistence type="predicted"/>
<dbReference type="InterPro" id="IPR031046">
    <property type="entry name" value="CARNS1"/>
</dbReference>
<reference evidence="3" key="2">
    <citation type="submission" date="2020-11" db="EMBL/GenBank/DDBJ databases">
        <authorList>
            <person name="McCartney M.A."/>
            <person name="Auch B."/>
            <person name="Kono T."/>
            <person name="Mallez S."/>
            <person name="Becker A."/>
            <person name="Gohl D.M."/>
            <person name="Silverstein K.A.T."/>
            <person name="Koren S."/>
            <person name="Bechman K.B."/>
            <person name="Herman A."/>
            <person name="Abrahante J.E."/>
            <person name="Garbe J."/>
        </authorList>
    </citation>
    <scope>NUCLEOTIDE SEQUENCE</scope>
    <source>
        <strain evidence="3">Duluth1</strain>
        <tissue evidence="3">Whole animal</tissue>
    </source>
</reference>
<name>A0A9D4JMK3_DREPO</name>
<dbReference type="OrthoDB" id="6109609at2759"/>
<dbReference type="PANTHER" id="PTHR48066:SF1">
    <property type="entry name" value="CARNOSINE SYNTHASE 1"/>
    <property type="match status" value="1"/>
</dbReference>
<dbReference type="GO" id="GO:0016887">
    <property type="term" value="F:ATP hydrolysis activity"/>
    <property type="evidence" value="ECO:0007669"/>
    <property type="project" value="InterPro"/>
</dbReference>
<dbReference type="PROSITE" id="PS50975">
    <property type="entry name" value="ATP_GRASP"/>
    <property type="match status" value="1"/>
</dbReference>
<evidence type="ECO:0000313" key="4">
    <source>
        <dbReference type="Proteomes" id="UP000828390"/>
    </source>
</evidence>
<dbReference type="GO" id="GO:0005524">
    <property type="term" value="F:ATP binding"/>
    <property type="evidence" value="ECO:0007669"/>
    <property type="project" value="UniProtKB-UniRule"/>
</dbReference>
<dbReference type="GO" id="GO:0035499">
    <property type="term" value="P:carnosine biosynthetic process"/>
    <property type="evidence" value="ECO:0007669"/>
    <property type="project" value="InterPro"/>
</dbReference>
<dbReference type="Gene3D" id="3.30.470.20">
    <property type="entry name" value="ATP-grasp fold, B domain"/>
    <property type="match status" value="1"/>
</dbReference>